<dbReference type="GO" id="GO:0009253">
    <property type="term" value="P:peptidoglycan catabolic process"/>
    <property type="evidence" value="ECO:0007669"/>
    <property type="project" value="InterPro"/>
</dbReference>
<evidence type="ECO:0000256" key="12">
    <source>
        <dbReference type="SAM" id="SignalP"/>
    </source>
</evidence>
<dbReference type="AlphaFoldDB" id="A0A370I168"/>
<dbReference type="EC" id="3.2.1.17" evidence="4"/>
<reference evidence="13 14" key="1">
    <citation type="submission" date="2018-07" db="EMBL/GenBank/DDBJ databases">
        <title>Genomic Encyclopedia of Type Strains, Phase IV (KMG-IV): sequencing the most valuable type-strain genomes for metagenomic binning, comparative biology and taxonomic classification.</title>
        <authorList>
            <person name="Goeker M."/>
        </authorList>
    </citation>
    <scope>NUCLEOTIDE SEQUENCE [LARGE SCALE GENOMIC DNA]</scope>
    <source>
        <strain evidence="13 14">DSM 44290</strain>
    </source>
</reference>
<dbReference type="GO" id="GO:0031640">
    <property type="term" value="P:killing of cells of another organism"/>
    <property type="evidence" value="ECO:0007669"/>
    <property type="project" value="UniProtKB-KW"/>
</dbReference>
<feature type="signal peptide" evidence="12">
    <location>
        <begin position="1"/>
        <end position="19"/>
    </location>
</feature>
<keyword evidence="7" id="KW-0081">Bacteriolytic enzyme</keyword>
<evidence type="ECO:0000256" key="1">
    <source>
        <dbReference type="ARBA" id="ARBA00000632"/>
    </source>
</evidence>
<dbReference type="GO" id="GO:0016998">
    <property type="term" value="P:cell wall macromolecule catabolic process"/>
    <property type="evidence" value="ECO:0007669"/>
    <property type="project" value="InterPro"/>
</dbReference>
<evidence type="ECO:0000256" key="8">
    <source>
        <dbReference type="ARBA" id="ARBA00022801"/>
    </source>
</evidence>
<dbReference type="InterPro" id="IPR002053">
    <property type="entry name" value="Glyco_hydro_25"/>
</dbReference>
<dbReference type="GO" id="GO:0003796">
    <property type="term" value="F:lysozyme activity"/>
    <property type="evidence" value="ECO:0007669"/>
    <property type="project" value="UniProtKB-EC"/>
</dbReference>
<evidence type="ECO:0000256" key="7">
    <source>
        <dbReference type="ARBA" id="ARBA00022638"/>
    </source>
</evidence>
<dbReference type="Gene3D" id="3.20.20.80">
    <property type="entry name" value="Glycosidases"/>
    <property type="match status" value="1"/>
</dbReference>
<evidence type="ECO:0000256" key="10">
    <source>
        <dbReference type="ARBA" id="ARBA00023295"/>
    </source>
</evidence>
<dbReference type="GO" id="GO:0016052">
    <property type="term" value="P:carbohydrate catabolic process"/>
    <property type="evidence" value="ECO:0007669"/>
    <property type="project" value="TreeGrafter"/>
</dbReference>
<dbReference type="Pfam" id="PF01183">
    <property type="entry name" value="Glyco_hydro_25"/>
    <property type="match status" value="1"/>
</dbReference>
<evidence type="ECO:0000313" key="13">
    <source>
        <dbReference type="EMBL" id="RDI62984.1"/>
    </source>
</evidence>
<evidence type="ECO:0000256" key="5">
    <source>
        <dbReference type="ARBA" id="ARBA00022525"/>
    </source>
</evidence>
<evidence type="ECO:0000256" key="2">
    <source>
        <dbReference type="ARBA" id="ARBA00004613"/>
    </source>
</evidence>
<dbReference type="GO" id="GO:0042742">
    <property type="term" value="P:defense response to bacterium"/>
    <property type="evidence" value="ECO:0007669"/>
    <property type="project" value="UniProtKB-KW"/>
</dbReference>
<dbReference type="STRING" id="1210086.GCA_001613105_06423"/>
<name>A0A370I168_9NOCA</name>
<keyword evidence="12" id="KW-0732">Signal</keyword>
<dbReference type="PANTHER" id="PTHR34135:SF2">
    <property type="entry name" value="LYSOZYME"/>
    <property type="match status" value="1"/>
</dbReference>
<keyword evidence="9" id="KW-1015">Disulfide bond</keyword>
<dbReference type="SMART" id="SM00641">
    <property type="entry name" value="Glyco_25"/>
    <property type="match status" value="1"/>
</dbReference>
<keyword evidence="5" id="KW-0964">Secreted</keyword>
<evidence type="ECO:0000256" key="3">
    <source>
        <dbReference type="ARBA" id="ARBA00010646"/>
    </source>
</evidence>
<evidence type="ECO:0000256" key="4">
    <source>
        <dbReference type="ARBA" id="ARBA00012732"/>
    </source>
</evidence>
<dbReference type="Proteomes" id="UP000254869">
    <property type="component" value="Unassembled WGS sequence"/>
</dbReference>
<evidence type="ECO:0000256" key="11">
    <source>
        <dbReference type="ARBA" id="ARBA00055588"/>
    </source>
</evidence>
<comment type="similarity">
    <text evidence="3">Belongs to the glycosyl hydrolase 25 family.</text>
</comment>
<dbReference type="InterPro" id="IPR018077">
    <property type="entry name" value="Glyco_hydro_fam25_subgr"/>
</dbReference>
<dbReference type="GO" id="GO:0005576">
    <property type="term" value="C:extracellular region"/>
    <property type="evidence" value="ECO:0007669"/>
    <property type="project" value="UniProtKB-SubCell"/>
</dbReference>
<sequence length="229" mass="24175">MLLIAVAALTGTQTPYAAAAPNPPEGISVSASQTKINWEAVKSAGIDFAIANATDGPSYTSPQFNSQYTGATNTGLIRGAYHFARPNASSGAAQANYFLAHGGGWQGDGETLPGTVDLEAAGSDTCYGLSAAAMVNWIKDFSNTYRARADRYPIIHTTTSWWKQCTANDATFGGDNPLSIANYAKTPGALPAGWTSHMFWVYADHRAKVPGEAVQFNGDRGGLERFARG</sequence>
<keyword evidence="8 13" id="KW-0378">Hydrolase</keyword>
<dbReference type="SUPFAM" id="SSF51445">
    <property type="entry name" value="(Trans)glycosidases"/>
    <property type="match status" value="1"/>
</dbReference>
<comment type="caution">
    <text evidence="13">The sequence shown here is derived from an EMBL/GenBank/DDBJ whole genome shotgun (WGS) entry which is preliminary data.</text>
</comment>
<dbReference type="FunFam" id="3.20.20.80:FF:000060">
    <property type="entry name" value="Lysozyme M1"/>
    <property type="match status" value="1"/>
</dbReference>
<proteinExistence type="inferred from homology"/>
<keyword evidence="6" id="KW-0929">Antimicrobial</keyword>
<dbReference type="PROSITE" id="PS51904">
    <property type="entry name" value="GLYCOSYL_HYDROL_F25_2"/>
    <property type="match status" value="1"/>
</dbReference>
<dbReference type="PANTHER" id="PTHR34135">
    <property type="entry name" value="LYSOZYME"/>
    <property type="match status" value="1"/>
</dbReference>
<protein>
    <recommendedName>
        <fullName evidence="4">lysozyme</fullName>
        <ecNumber evidence="4">3.2.1.17</ecNumber>
    </recommendedName>
</protein>
<dbReference type="EMBL" id="QQBC01000012">
    <property type="protein sequence ID" value="RDI62984.1"/>
    <property type="molecule type" value="Genomic_DNA"/>
</dbReference>
<feature type="chain" id="PRO_5016976406" description="lysozyme" evidence="12">
    <location>
        <begin position="20"/>
        <end position="229"/>
    </location>
</feature>
<gene>
    <name evidence="13" type="ORF">DFR76_112303</name>
</gene>
<accession>A0A370I168</accession>
<evidence type="ECO:0000256" key="6">
    <source>
        <dbReference type="ARBA" id="ARBA00022529"/>
    </source>
</evidence>
<evidence type="ECO:0000256" key="9">
    <source>
        <dbReference type="ARBA" id="ARBA00023157"/>
    </source>
</evidence>
<organism evidence="13 14">
    <name type="scientific">Nocardia pseudobrasiliensis</name>
    <dbReference type="NCBI Taxonomy" id="45979"/>
    <lineage>
        <taxon>Bacteria</taxon>
        <taxon>Bacillati</taxon>
        <taxon>Actinomycetota</taxon>
        <taxon>Actinomycetes</taxon>
        <taxon>Mycobacteriales</taxon>
        <taxon>Nocardiaceae</taxon>
        <taxon>Nocardia</taxon>
    </lineage>
</organism>
<dbReference type="InterPro" id="IPR017853">
    <property type="entry name" value="GH"/>
</dbReference>
<comment type="catalytic activity">
    <reaction evidence="1">
        <text>Hydrolysis of (1-&gt;4)-beta-linkages between N-acetylmuramic acid and N-acetyl-D-glucosamine residues in a peptidoglycan and between N-acetyl-D-glucosamine residues in chitodextrins.</text>
        <dbReference type="EC" id="3.2.1.17"/>
    </reaction>
</comment>
<comment type="function">
    <text evidence="11">This enzyme has both lysozyme (acetylmuramidase) and diacetylmuramidase activities.</text>
</comment>
<evidence type="ECO:0000313" key="14">
    <source>
        <dbReference type="Proteomes" id="UP000254869"/>
    </source>
</evidence>
<keyword evidence="14" id="KW-1185">Reference proteome</keyword>
<comment type="subcellular location">
    <subcellularLocation>
        <location evidence="2">Secreted</location>
    </subcellularLocation>
</comment>
<keyword evidence="10" id="KW-0326">Glycosidase</keyword>